<dbReference type="Proteomes" id="UP000245631">
    <property type="component" value="Unassembled WGS sequence"/>
</dbReference>
<feature type="transmembrane region" description="Helical" evidence="9">
    <location>
        <begin position="20"/>
        <end position="45"/>
    </location>
</feature>
<dbReference type="InterPro" id="IPR001638">
    <property type="entry name" value="Solute-binding_3/MltF_N"/>
</dbReference>
<dbReference type="RefSeq" id="WP_245951882.1">
    <property type="nucleotide sequence ID" value="NZ_QGGH01000010.1"/>
</dbReference>
<dbReference type="PROSITE" id="PS50928">
    <property type="entry name" value="ABC_TM1"/>
    <property type="match status" value="1"/>
</dbReference>
<evidence type="ECO:0000313" key="12">
    <source>
        <dbReference type="Proteomes" id="UP000245631"/>
    </source>
</evidence>
<dbReference type="InterPro" id="IPR035906">
    <property type="entry name" value="MetI-like_sf"/>
</dbReference>
<dbReference type="GeneID" id="71812307"/>
<comment type="caution">
    <text evidence="11">The sequence shown here is derived from an EMBL/GenBank/DDBJ whole genome shotgun (WGS) entry which is preliminary data.</text>
</comment>
<dbReference type="SUPFAM" id="SSF53850">
    <property type="entry name" value="Periplasmic binding protein-like II"/>
    <property type="match status" value="1"/>
</dbReference>
<evidence type="ECO:0000259" key="10">
    <source>
        <dbReference type="PROSITE" id="PS50928"/>
    </source>
</evidence>
<dbReference type="SMART" id="SM00062">
    <property type="entry name" value="PBPb"/>
    <property type="match status" value="1"/>
</dbReference>
<dbReference type="GO" id="GO:0022857">
    <property type="term" value="F:transmembrane transporter activity"/>
    <property type="evidence" value="ECO:0007669"/>
    <property type="project" value="InterPro"/>
</dbReference>
<dbReference type="GO" id="GO:0006865">
    <property type="term" value="P:amino acid transport"/>
    <property type="evidence" value="ECO:0007669"/>
    <property type="project" value="UniProtKB-KW"/>
</dbReference>
<dbReference type="PANTHER" id="PTHR30614:SF0">
    <property type="entry name" value="L-CYSTINE TRANSPORT SYSTEM PERMEASE PROTEIN TCYL"/>
    <property type="match status" value="1"/>
</dbReference>
<dbReference type="SUPFAM" id="SSF161098">
    <property type="entry name" value="MetI-like"/>
    <property type="match status" value="1"/>
</dbReference>
<protein>
    <submittedName>
        <fullName evidence="11">His/Glu/Gln/Arg/opine family amino acid ABC transporter permease subunit</fullName>
    </submittedName>
</protein>
<name>A0A8E2WBG8_RHILI</name>
<evidence type="ECO:0000256" key="7">
    <source>
        <dbReference type="ARBA" id="ARBA00022989"/>
    </source>
</evidence>
<evidence type="ECO:0000256" key="4">
    <source>
        <dbReference type="ARBA" id="ARBA00022475"/>
    </source>
</evidence>
<gene>
    <name evidence="11" type="ORF">C8D77_1106</name>
</gene>
<reference evidence="11 12" key="1">
    <citation type="submission" date="2018-05" db="EMBL/GenBank/DDBJ databases">
        <title>Genomic Encyclopedia of Type Strains, Phase IV (KMG-IV): sequencing the most valuable type-strain genomes for metagenomic binning, comparative biology and taxonomic classification.</title>
        <authorList>
            <person name="Goeker M."/>
        </authorList>
    </citation>
    <scope>NUCLEOTIDE SEQUENCE [LARGE SCALE GENOMIC DNA]</scope>
    <source>
        <strain evidence="11 12">DSM 2626</strain>
    </source>
</reference>
<keyword evidence="7 9" id="KW-1133">Transmembrane helix</keyword>
<keyword evidence="6" id="KW-0029">Amino-acid transport</keyword>
<accession>A0A8E2WBG8</accession>
<dbReference type="Pfam" id="PF00497">
    <property type="entry name" value="SBP_bac_3"/>
    <property type="match status" value="1"/>
</dbReference>
<keyword evidence="4" id="KW-1003">Cell membrane</keyword>
<dbReference type="AlphaFoldDB" id="A0A8E2WBG8"/>
<dbReference type="InterPro" id="IPR010065">
    <property type="entry name" value="AA_ABC_transptr_permease_3TM"/>
</dbReference>
<keyword evidence="5 9" id="KW-0812">Transmembrane</keyword>
<comment type="similarity">
    <text evidence="2">Belongs to the binding-protein-dependent transport system permease family. HisMQ subfamily.</text>
</comment>
<evidence type="ECO:0000256" key="3">
    <source>
        <dbReference type="ARBA" id="ARBA00022448"/>
    </source>
</evidence>
<feature type="transmembrane region" description="Helical" evidence="9">
    <location>
        <begin position="57"/>
        <end position="78"/>
    </location>
</feature>
<dbReference type="PANTHER" id="PTHR30614">
    <property type="entry name" value="MEMBRANE COMPONENT OF AMINO ACID ABC TRANSPORTER"/>
    <property type="match status" value="1"/>
</dbReference>
<dbReference type="Pfam" id="PF00528">
    <property type="entry name" value="BPD_transp_1"/>
    <property type="match status" value="1"/>
</dbReference>
<dbReference type="CDD" id="cd06261">
    <property type="entry name" value="TM_PBP2"/>
    <property type="match status" value="1"/>
</dbReference>
<evidence type="ECO:0000256" key="6">
    <source>
        <dbReference type="ARBA" id="ARBA00022970"/>
    </source>
</evidence>
<keyword evidence="8 9" id="KW-0472">Membrane</keyword>
<feature type="transmembrane region" description="Helical" evidence="9">
    <location>
        <begin position="188"/>
        <end position="210"/>
    </location>
</feature>
<feature type="domain" description="ABC transmembrane type-1" evidence="10">
    <location>
        <begin position="15"/>
        <end position="207"/>
    </location>
</feature>
<evidence type="ECO:0000256" key="2">
    <source>
        <dbReference type="ARBA" id="ARBA00010072"/>
    </source>
</evidence>
<dbReference type="GO" id="GO:0043190">
    <property type="term" value="C:ATP-binding cassette (ABC) transporter complex"/>
    <property type="evidence" value="ECO:0007669"/>
    <property type="project" value="InterPro"/>
</dbReference>
<dbReference type="Gene3D" id="1.10.3720.10">
    <property type="entry name" value="MetI-like"/>
    <property type="match status" value="1"/>
</dbReference>
<sequence>MFPSSDELAAWMPDLLAGLSISLQVTTFSLLFGIPFGLLLALGVLAKRKSVKAASLFLVEVGRGAPALVLLQFIYFGLPSAGLALESFAAAVIALTWNTGAYTSEIIRASLQSIPDGQREAALSIGLNRLDTLRYVLLPQGLRVALPALLGFSILIFQGTSLCFTIALPELVSRAYEIGSNTFRYFPVLLTAGALYAFISIPAALIVSYLERRAGMLFARSSQGKDPTSMAYSLKNAVRLFLTGITGTLAFGQAAFAQDCTPKHKFATVSTGSLTVAVTTLVPHSYLEANGNLKGIDGDIANEFAKRECLTVKAIAVDPAAAIQYVLSGQADITVGDWYRTAERAKVMNLSGPLYTDQMGIYSKEGLTKLADLGEKRVGTVQGYLWVSDLKAMLGSKLKLYPNSVNLQQDLLSGRIDVAFDGYSTGVVAQKSGALKNIQVKVTVPDERVKATKEAAQAAFPYASAAKDFGAALDADIEAMHADGTIVTIIKSYGLDGTAADTGAPRLIH</sequence>
<proteinExistence type="inferred from homology"/>
<dbReference type="EMBL" id="QGGH01000010">
    <property type="protein sequence ID" value="PWJ88539.1"/>
    <property type="molecule type" value="Genomic_DNA"/>
</dbReference>
<evidence type="ECO:0000313" key="11">
    <source>
        <dbReference type="EMBL" id="PWJ88539.1"/>
    </source>
</evidence>
<evidence type="ECO:0000256" key="9">
    <source>
        <dbReference type="RuleBase" id="RU363032"/>
    </source>
</evidence>
<dbReference type="InterPro" id="IPR043429">
    <property type="entry name" value="ArtM/GltK/GlnP/TcyL/YhdX-like"/>
</dbReference>
<feature type="transmembrane region" description="Helical" evidence="9">
    <location>
        <begin position="144"/>
        <end position="168"/>
    </location>
</feature>
<comment type="subcellular location">
    <subcellularLocation>
        <location evidence="1">Cell inner membrane</location>
        <topology evidence="1">Multi-pass membrane protein</topology>
    </subcellularLocation>
    <subcellularLocation>
        <location evidence="9">Cell membrane</location>
        <topology evidence="9">Multi-pass membrane protein</topology>
    </subcellularLocation>
</comment>
<evidence type="ECO:0000256" key="1">
    <source>
        <dbReference type="ARBA" id="ARBA00004429"/>
    </source>
</evidence>
<dbReference type="Gene3D" id="3.40.190.10">
    <property type="entry name" value="Periplasmic binding protein-like II"/>
    <property type="match status" value="2"/>
</dbReference>
<organism evidence="11 12">
    <name type="scientific">Rhizobium loti</name>
    <name type="common">Mesorhizobium loti</name>
    <dbReference type="NCBI Taxonomy" id="381"/>
    <lineage>
        <taxon>Bacteria</taxon>
        <taxon>Pseudomonadati</taxon>
        <taxon>Pseudomonadota</taxon>
        <taxon>Alphaproteobacteria</taxon>
        <taxon>Hyphomicrobiales</taxon>
        <taxon>Phyllobacteriaceae</taxon>
        <taxon>Mesorhizobium</taxon>
    </lineage>
</organism>
<dbReference type="NCBIfam" id="TIGR01726">
    <property type="entry name" value="HEQRo_perm_3TM"/>
    <property type="match status" value="1"/>
</dbReference>
<keyword evidence="3 9" id="KW-0813">Transport</keyword>
<dbReference type="InterPro" id="IPR000515">
    <property type="entry name" value="MetI-like"/>
</dbReference>
<evidence type="ECO:0000256" key="8">
    <source>
        <dbReference type="ARBA" id="ARBA00023136"/>
    </source>
</evidence>
<feature type="transmembrane region" description="Helical" evidence="9">
    <location>
        <begin position="84"/>
        <end position="103"/>
    </location>
</feature>
<evidence type="ECO:0000256" key="5">
    <source>
        <dbReference type="ARBA" id="ARBA00022692"/>
    </source>
</evidence>